<dbReference type="PANTHER" id="PTHR33233">
    <property type="entry name" value="ENDONUCLEASE/EXONUCLEASE/PHOSPHATASE"/>
    <property type="match status" value="1"/>
</dbReference>
<dbReference type="EMBL" id="JAKOGI010000703">
    <property type="protein sequence ID" value="KAJ8431247.1"/>
    <property type="molecule type" value="Genomic_DNA"/>
</dbReference>
<proteinExistence type="predicted"/>
<comment type="caution">
    <text evidence="1">The sequence shown here is derived from an EMBL/GenBank/DDBJ whole genome shotgun (WGS) entry which is preliminary data.</text>
</comment>
<dbReference type="OrthoDB" id="851886at2759"/>
<dbReference type="Proteomes" id="UP001153076">
    <property type="component" value="Unassembled WGS sequence"/>
</dbReference>
<dbReference type="PANTHER" id="PTHR33233:SF17">
    <property type="entry name" value="DUF4283 DOMAIN-CONTAINING PROTEIN"/>
    <property type="match status" value="1"/>
</dbReference>
<evidence type="ECO:0000313" key="1">
    <source>
        <dbReference type="EMBL" id="KAJ8431247.1"/>
    </source>
</evidence>
<gene>
    <name evidence="1" type="ORF">Cgig2_011771</name>
</gene>
<name>A0A9Q1Q6U3_9CARY</name>
<protein>
    <recommendedName>
        <fullName evidence="3">DUF4283 domain-containing protein</fullName>
    </recommendedName>
</protein>
<accession>A0A9Q1Q6U3</accession>
<evidence type="ECO:0000313" key="2">
    <source>
        <dbReference type="Proteomes" id="UP001153076"/>
    </source>
</evidence>
<evidence type="ECO:0008006" key="3">
    <source>
        <dbReference type="Google" id="ProtNLM"/>
    </source>
</evidence>
<organism evidence="1 2">
    <name type="scientific">Carnegiea gigantea</name>
    <dbReference type="NCBI Taxonomy" id="171969"/>
    <lineage>
        <taxon>Eukaryota</taxon>
        <taxon>Viridiplantae</taxon>
        <taxon>Streptophyta</taxon>
        <taxon>Embryophyta</taxon>
        <taxon>Tracheophyta</taxon>
        <taxon>Spermatophyta</taxon>
        <taxon>Magnoliopsida</taxon>
        <taxon>eudicotyledons</taxon>
        <taxon>Gunneridae</taxon>
        <taxon>Pentapetalae</taxon>
        <taxon>Caryophyllales</taxon>
        <taxon>Cactineae</taxon>
        <taxon>Cactaceae</taxon>
        <taxon>Cactoideae</taxon>
        <taxon>Echinocereeae</taxon>
        <taxon>Carnegiea</taxon>
    </lineage>
</organism>
<dbReference type="AlphaFoldDB" id="A0A9Q1Q6U3"/>
<keyword evidence="2" id="KW-1185">Reference proteome</keyword>
<reference evidence="1" key="1">
    <citation type="submission" date="2022-04" db="EMBL/GenBank/DDBJ databases">
        <title>Carnegiea gigantea Genome sequencing and assembly v2.</title>
        <authorList>
            <person name="Copetti D."/>
            <person name="Sanderson M.J."/>
            <person name="Burquez A."/>
            <person name="Wojciechowski M.F."/>
        </authorList>
    </citation>
    <scope>NUCLEOTIDE SEQUENCE</scope>
    <source>
        <strain evidence="1">SGP5-SGP5p</strain>
        <tissue evidence="1">Aerial part</tissue>
    </source>
</reference>
<sequence length="211" mass="25267">MKFILRRIHPNSFWANFDISKLRNVGHKLEYIQPQIHNEVKCMKIVLEDVESEIKYWESVVVCYVLGASPPFSADYSIEKIVLMRNGFILVKFDSIDNRDTISWTTDFTKDKVYNFPIWVQFPELDLKYWSISALMPKYIFYENEEDLLMQQKVMFEWKPILFDKCKNYGRETEYCRKAVGNWQWRPKPIQPLLIKETQRENITGTQTKDG</sequence>